<evidence type="ECO:0000313" key="4">
    <source>
        <dbReference type="Proteomes" id="UP000636709"/>
    </source>
</evidence>
<dbReference type="EMBL" id="JACEFO010001972">
    <property type="protein sequence ID" value="KAF8690889.1"/>
    <property type="molecule type" value="Genomic_DNA"/>
</dbReference>
<dbReference type="PANTHER" id="PTHR48175">
    <property type="entry name" value="OS04G0581700 PROTEIN"/>
    <property type="match status" value="1"/>
</dbReference>
<evidence type="ECO:0000256" key="1">
    <source>
        <dbReference type="SAM" id="MobiDB-lite"/>
    </source>
</evidence>
<evidence type="ECO:0000313" key="3">
    <source>
        <dbReference type="EMBL" id="KAF8690889.1"/>
    </source>
</evidence>
<protein>
    <submittedName>
        <fullName evidence="3">Uncharacterized protein</fullName>
    </submittedName>
</protein>
<dbReference type="Proteomes" id="UP000636709">
    <property type="component" value="Unassembled WGS sequence"/>
</dbReference>
<proteinExistence type="predicted"/>
<feature type="region of interest" description="Disordered" evidence="1">
    <location>
        <begin position="161"/>
        <end position="198"/>
    </location>
</feature>
<gene>
    <name evidence="3" type="ORF">HU200_041295</name>
</gene>
<keyword evidence="2" id="KW-0472">Membrane</keyword>
<sequence length="274" mass="29699">MSLDRHHHRLTTTQELSSGHREQQNQNQELLLRAGEGRRIRQAGRVVGYRMILVAIVAALQPLLEEYTAAMARAVERLLSAAAPGRTLPRRMRFLLVLRSLHFAAASPPTHAVVPRAATECGVGPAGRPFLLLHRVLTFPTRTKQQDSDLFRIVAVGAQPTSRNPDKKKISDQQLGGLLRDDQQSLSTTPKGTDRTPAKAARAAVGSMILVGIVAALLEEYTAAVARAVERLLSAAAPRRILPRRARFLVLRSLPFAAPPAAAPPPPHAVVLAG</sequence>
<keyword evidence="2" id="KW-0812">Transmembrane</keyword>
<evidence type="ECO:0000256" key="2">
    <source>
        <dbReference type="SAM" id="Phobius"/>
    </source>
</evidence>
<name>A0A835EJT1_9POAL</name>
<dbReference type="PANTHER" id="PTHR48175:SF3">
    <property type="entry name" value="OS04G0581700 PROTEIN"/>
    <property type="match status" value="1"/>
</dbReference>
<keyword evidence="2" id="KW-1133">Transmembrane helix</keyword>
<reference evidence="3" key="1">
    <citation type="submission" date="2020-07" db="EMBL/GenBank/DDBJ databases">
        <title>Genome sequence and genetic diversity analysis of an under-domesticated orphan crop, white fonio (Digitaria exilis).</title>
        <authorList>
            <person name="Bennetzen J.L."/>
            <person name="Chen S."/>
            <person name="Ma X."/>
            <person name="Wang X."/>
            <person name="Yssel A.E.J."/>
            <person name="Chaluvadi S.R."/>
            <person name="Johnson M."/>
            <person name="Gangashetty P."/>
            <person name="Hamidou F."/>
            <person name="Sanogo M.D."/>
            <person name="Zwaenepoel A."/>
            <person name="Wallace J."/>
            <person name="Van De Peer Y."/>
            <person name="Van Deynze A."/>
        </authorList>
    </citation>
    <scope>NUCLEOTIDE SEQUENCE</scope>
    <source>
        <tissue evidence="3">Leaves</tissue>
    </source>
</reference>
<accession>A0A835EJT1</accession>
<feature type="compositionally biased region" description="Basic residues" evidence="1">
    <location>
        <begin position="1"/>
        <end position="10"/>
    </location>
</feature>
<feature type="transmembrane region" description="Helical" evidence="2">
    <location>
        <begin position="47"/>
        <end position="64"/>
    </location>
</feature>
<feature type="region of interest" description="Disordered" evidence="1">
    <location>
        <begin position="1"/>
        <end position="26"/>
    </location>
</feature>
<keyword evidence="4" id="KW-1185">Reference proteome</keyword>
<comment type="caution">
    <text evidence="3">The sequence shown here is derived from an EMBL/GenBank/DDBJ whole genome shotgun (WGS) entry which is preliminary data.</text>
</comment>
<dbReference type="AlphaFoldDB" id="A0A835EJT1"/>
<organism evidence="3 4">
    <name type="scientific">Digitaria exilis</name>
    <dbReference type="NCBI Taxonomy" id="1010633"/>
    <lineage>
        <taxon>Eukaryota</taxon>
        <taxon>Viridiplantae</taxon>
        <taxon>Streptophyta</taxon>
        <taxon>Embryophyta</taxon>
        <taxon>Tracheophyta</taxon>
        <taxon>Spermatophyta</taxon>
        <taxon>Magnoliopsida</taxon>
        <taxon>Liliopsida</taxon>
        <taxon>Poales</taxon>
        <taxon>Poaceae</taxon>
        <taxon>PACMAD clade</taxon>
        <taxon>Panicoideae</taxon>
        <taxon>Panicodae</taxon>
        <taxon>Paniceae</taxon>
        <taxon>Anthephorinae</taxon>
        <taxon>Digitaria</taxon>
    </lineage>
</organism>